<organism evidence="7 8">
    <name type="scientific">Fusarium albosuccineum</name>
    <dbReference type="NCBI Taxonomy" id="1237068"/>
    <lineage>
        <taxon>Eukaryota</taxon>
        <taxon>Fungi</taxon>
        <taxon>Dikarya</taxon>
        <taxon>Ascomycota</taxon>
        <taxon>Pezizomycotina</taxon>
        <taxon>Sordariomycetes</taxon>
        <taxon>Hypocreomycetidae</taxon>
        <taxon>Hypocreales</taxon>
        <taxon>Nectriaceae</taxon>
        <taxon>Fusarium</taxon>
        <taxon>Fusarium decemcellulare species complex</taxon>
    </lineage>
</organism>
<dbReference type="InterPro" id="IPR020846">
    <property type="entry name" value="MFS_dom"/>
</dbReference>
<feature type="compositionally biased region" description="Basic and acidic residues" evidence="4">
    <location>
        <begin position="1"/>
        <end position="11"/>
    </location>
</feature>
<dbReference type="EMBL" id="JAADYS010000136">
    <property type="protein sequence ID" value="KAF4472029.1"/>
    <property type="molecule type" value="Genomic_DNA"/>
</dbReference>
<feature type="transmembrane region" description="Helical" evidence="5">
    <location>
        <begin position="167"/>
        <end position="193"/>
    </location>
</feature>
<evidence type="ECO:0000313" key="8">
    <source>
        <dbReference type="Proteomes" id="UP000554235"/>
    </source>
</evidence>
<dbReference type="InterPro" id="IPR011701">
    <property type="entry name" value="MFS"/>
</dbReference>
<dbReference type="AlphaFoldDB" id="A0A8H4LPJ2"/>
<evidence type="ECO:0000256" key="4">
    <source>
        <dbReference type="SAM" id="MobiDB-lite"/>
    </source>
</evidence>
<feature type="transmembrane region" description="Helical" evidence="5">
    <location>
        <begin position="397"/>
        <end position="418"/>
    </location>
</feature>
<feature type="transmembrane region" description="Helical" evidence="5">
    <location>
        <begin position="199"/>
        <end position="220"/>
    </location>
</feature>
<keyword evidence="3" id="KW-0325">Glycoprotein</keyword>
<feature type="transmembrane region" description="Helical" evidence="5">
    <location>
        <begin position="369"/>
        <end position="391"/>
    </location>
</feature>
<dbReference type="PANTHER" id="PTHR11360">
    <property type="entry name" value="MONOCARBOXYLATE TRANSPORTER"/>
    <property type="match status" value="1"/>
</dbReference>
<keyword evidence="5" id="KW-1133">Transmembrane helix</keyword>
<dbReference type="GO" id="GO:0016020">
    <property type="term" value="C:membrane"/>
    <property type="evidence" value="ECO:0007669"/>
    <property type="project" value="UniProtKB-SubCell"/>
</dbReference>
<dbReference type="Proteomes" id="UP000554235">
    <property type="component" value="Unassembled WGS sequence"/>
</dbReference>
<keyword evidence="5" id="KW-0812">Transmembrane</keyword>
<proteinExistence type="inferred from homology"/>
<evidence type="ECO:0000256" key="3">
    <source>
        <dbReference type="ARBA" id="ARBA00023180"/>
    </source>
</evidence>
<evidence type="ECO:0000313" key="7">
    <source>
        <dbReference type="EMBL" id="KAF4472029.1"/>
    </source>
</evidence>
<dbReference type="PANTHER" id="PTHR11360:SF315">
    <property type="entry name" value="TRANSPORTER MCH2-RELATED"/>
    <property type="match status" value="1"/>
</dbReference>
<sequence>MLEELPLDRTTTRASSQPSIHHHLTQQTEPPLSIPDGGYGWVCTICVAVINAHSWGINTAYGVFLAHYISDQTFPGASRLEYALVGSLTIGCTLLISPLVTIIVREFGTKSTMLCGALIQSISLICASLATKIWHLFLTQGVLFGIGMGLLFLPSVGLVAQWFTKRLALASGITNAGAGLGGLTYSLCTGAMIQNLGLIWTLRILSLITFIVNVTFTVLIKDRYKTLAPRQLAFDTSLFRRIEYVLVLAFRAFSMLGYFVLIFTLANYANEIGLDASQAAIVSAMFSLGQTVGRPVLGHLGDSFGRINMATFTTLLVGILSLTIWVNAKTYGVLLLFSLLGGIPAGTFWISASPILADVIGLENLPSGLSILWLVLVLPSTFSSPIALQIFSKTGSYIGAQLFTGLGFIAAGVCMGLLRGWAITRAKSLMSSSAVQADSQTESQGPSNNRLGHVNIWSTVTNSVKWANV</sequence>
<evidence type="ECO:0000256" key="5">
    <source>
        <dbReference type="SAM" id="Phobius"/>
    </source>
</evidence>
<dbReference type="GO" id="GO:0022857">
    <property type="term" value="F:transmembrane transporter activity"/>
    <property type="evidence" value="ECO:0007669"/>
    <property type="project" value="InterPro"/>
</dbReference>
<dbReference type="OrthoDB" id="6499973at2759"/>
<comment type="caution">
    <text evidence="7">The sequence shown here is derived from an EMBL/GenBank/DDBJ whole genome shotgun (WGS) entry which is preliminary data.</text>
</comment>
<keyword evidence="8" id="KW-1185">Reference proteome</keyword>
<keyword evidence="5" id="KW-0472">Membrane</keyword>
<comment type="subcellular location">
    <subcellularLocation>
        <location evidence="1">Membrane</location>
        <topology evidence="1">Multi-pass membrane protein</topology>
    </subcellularLocation>
</comment>
<feature type="domain" description="Major facilitator superfamily (MFS) profile" evidence="6">
    <location>
        <begin position="201"/>
        <end position="469"/>
    </location>
</feature>
<dbReference type="CDD" id="cd17352">
    <property type="entry name" value="MFS_MCT_SLC16"/>
    <property type="match status" value="1"/>
</dbReference>
<evidence type="ECO:0000256" key="1">
    <source>
        <dbReference type="ARBA" id="ARBA00004141"/>
    </source>
</evidence>
<accession>A0A8H4LPJ2</accession>
<feature type="region of interest" description="Disordered" evidence="4">
    <location>
        <begin position="1"/>
        <end position="29"/>
    </location>
</feature>
<feature type="transmembrane region" description="Helical" evidence="5">
    <location>
        <begin position="111"/>
        <end position="131"/>
    </location>
</feature>
<dbReference type="SUPFAM" id="SSF103473">
    <property type="entry name" value="MFS general substrate transporter"/>
    <property type="match status" value="1"/>
</dbReference>
<feature type="transmembrane region" description="Helical" evidence="5">
    <location>
        <begin position="82"/>
        <end position="104"/>
    </location>
</feature>
<dbReference type="Pfam" id="PF07690">
    <property type="entry name" value="MFS_1"/>
    <property type="match status" value="2"/>
</dbReference>
<dbReference type="Gene3D" id="1.20.1250.20">
    <property type="entry name" value="MFS general substrate transporter like domains"/>
    <property type="match status" value="2"/>
</dbReference>
<reference evidence="7 8" key="1">
    <citation type="submission" date="2020-01" db="EMBL/GenBank/DDBJ databases">
        <title>Identification and distribution of gene clusters putatively required for synthesis of sphingolipid metabolism inhibitors in phylogenetically diverse species of the filamentous fungus Fusarium.</title>
        <authorList>
            <person name="Kim H.-S."/>
            <person name="Busman M."/>
            <person name="Brown D.W."/>
            <person name="Divon H."/>
            <person name="Uhlig S."/>
            <person name="Proctor R.H."/>
        </authorList>
    </citation>
    <scope>NUCLEOTIDE SEQUENCE [LARGE SCALE GENOMIC DNA]</scope>
    <source>
        <strain evidence="7 8">NRRL 20459</strain>
    </source>
</reference>
<feature type="transmembrane region" description="Helical" evidence="5">
    <location>
        <begin position="241"/>
        <end position="266"/>
    </location>
</feature>
<dbReference type="InterPro" id="IPR050327">
    <property type="entry name" value="Proton-linked_MCT"/>
</dbReference>
<dbReference type="PROSITE" id="PS50850">
    <property type="entry name" value="MFS"/>
    <property type="match status" value="1"/>
</dbReference>
<feature type="transmembrane region" description="Helical" evidence="5">
    <location>
        <begin position="334"/>
        <end position="357"/>
    </location>
</feature>
<feature type="transmembrane region" description="Helical" evidence="5">
    <location>
        <begin position="137"/>
        <end position="160"/>
    </location>
</feature>
<gene>
    <name evidence="7" type="ORF">FALBO_1043</name>
</gene>
<name>A0A8H4LPJ2_9HYPO</name>
<feature type="compositionally biased region" description="Polar residues" evidence="4">
    <location>
        <begin position="12"/>
        <end position="29"/>
    </location>
</feature>
<evidence type="ECO:0000259" key="6">
    <source>
        <dbReference type="PROSITE" id="PS50850"/>
    </source>
</evidence>
<comment type="similarity">
    <text evidence="2">Belongs to the major facilitator superfamily. Monocarboxylate porter (TC 2.A.1.13) family.</text>
</comment>
<protein>
    <submittedName>
        <fullName evidence="7">MFS transporter (Mch2)</fullName>
    </submittedName>
</protein>
<evidence type="ECO:0000256" key="2">
    <source>
        <dbReference type="ARBA" id="ARBA00006727"/>
    </source>
</evidence>
<feature type="transmembrane region" description="Helical" evidence="5">
    <location>
        <begin position="309"/>
        <end position="328"/>
    </location>
</feature>
<dbReference type="InterPro" id="IPR036259">
    <property type="entry name" value="MFS_trans_sf"/>
</dbReference>